<feature type="compositionally biased region" description="Polar residues" evidence="1">
    <location>
        <begin position="314"/>
        <end position="324"/>
    </location>
</feature>
<dbReference type="EMBL" id="AHKC01011164">
    <property type="protein sequence ID" value="EKF30992.1"/>
    <property type="molecule type" value="Genomic_DNA"/>
</dbReference>
<reference evidence="3 4" key="1">
    <citation type="journal article" date="2012" name="BMC Genomics">
        <title>Comparative genomic analysis of human infective Trypanosoma cruzi lineages with the bat-restricted subspecies T. cruzi marinkellei.</title>
        <authorList>
            <person name="Franzen O."/>
            <person name="Talavera-Lopez C."/>
            <person name="Ochaya S."/>
            <person name="Butler C.E."/>
            <person name="Messenger L.A."/>
            <person name="Lewis M.D."/>
            <person name="Llewellyn M.S."/>
            <person name="Marinkelle C.J."/>
            <person name="Tyler K.M."/>
            <person name="Miles M.A."/>
            <person name="Andersson B."/>
        </authorList>
    </citation>
    <scope>NUCLEOTIDE SEQUENCE [LARGE SCALE GENOMIC DNA]</scope>
    <source>
        <strain evidence="3 4">B7</strain>
    </source>
</reference>
<dbReference type="AlphaFoldDB" id="K2NQ34"/>
<sequence>MDIYGRDQRTYNVHRTRGEGWFLHIHTLTIGVQLACLLFAIFRTSSAASATMVNNFLISTPLDLENFYLLDGCSVSVNRSRIVFSKVNYVLSTENVGYFVSRSATNIRLLFACASLNLVVCTINRLWLWMALHEVRHHFAVIRHDLFIAWEFCLTIICVVLLKPVEEENKSLRFYFLKCTRRRANNFTTVTSYIELQVSFYTTLALFLLNALVAIIVRLKKNPGEGIINCEATQPETPYNYKWEGPGILQQQQQQQERLQSYDLPPSAMRHGEGEGTTIPGNEGVFDTTAGHVGPLEHVENRHFTPGFGPSVSRPMTPSTTTPDPGTLLNREDGAMSAPESSWRSPGDGLHVLAHPPWEASLTRFQSPPPPLSLGRMRTTQGDATTEETVELEHRR</sequence>
<gene>
    <name evidence="3" type="ORF">MOQ_005177</name>
</gene>
<keyword evidence="2" id="KW-0472">Membrane</keyword>
<keyword evidence="2" id="KW-0812">Transmembrane</keyword>
<keyword evidence="4" id="KW-1185">Reference proteome</keyword>
<keyword evidence="2" id="KW-1133">Transmembrane helix</keyword>
<feature type="region of interest" description="Disordered" evidence="1">
    <location>
        <begin position="306"/>
        <end position="396"/>
    </location>
</feature>
<protein>
    <submittedName>
        <fullName evidence="3">Uncharacterized protein</fullName>
    </submittedName>
</protein>
<evidence type="ECO:0000313" key="4">
    <source>
        <dbReference type="Proteomes" id="UP000007350"/>
    </source>
</evidence>
<feature type="transmembrane region" description="Helical" evidence="2">
    <location>
        <begin position="21"/>
        <end position="42"/>
    </location>
</feature>
<dbReference type="OrthoDB" id="273279at2759"/>
<comment type="caution">
    <text evidence="3">The sequence shown here is derived from an EMBL/GenBank/DDBJ whole genome shotgun (WGS) entry which is preliminary data.</text>
</comment>
<evidence type="ECO:0000256" key="2">
    <source>
        <dbReference type="SAM" id="Phobius"/>
    </source>
</evidence>
<feature type="transmembrane region" description="Helical" evidence="2">
    <location>
        <begin position="140"/>
        <end position="162"/>
    </location>
</feature>
<evidence type="ECO:0000256" key="1">
    <source>
        <dbReference type="SAM" id="MobiDB-lite"/>
    </source>
</evidence>
<feature type="transmembrane region" description="Helical" evidence="2">
    <location>
        <begin position="107"/>
        <end position="128"/>
    </location>
</feature>
<dbReference type="Proteomes" id="UP000007350">
    <property type="component" value="Unassembled WGS sequence"/>
</dbReference>
<feature type="transmembrane region" description="Helical" evidence="2">
    <location>
        <begin position="198"/>
        <end position="217"/>
    </location>
</feature>
<organism evidence="3 4">
    <name type="scientific">Trypanosoma cruzi marinkellei</name>
    <dbReference type="NCBI Taxonomy" id="85056"/>
    <lineage>
        <taxon>Eukaryota</taxon>
        <taxon>Discoba</taxon>
        <taxon>Euglenozoa</taxon>
        <taxon>Kinetoplastea</taxon>
        <taxon>Metakinetoplastina</taxon>
        <taxon>Trypanosomatida</taxon>
        <taxon>Trypanosomatidae</taxon>
        <taxon>Trypanosoma</taxon>
        <taxon>Schizotrypanum</taxon>
    </lineage>
</organism>
<name>K2NQ34_TRYCR</name>
<accession>K2NQ34</accession>
<evidence type="ECO:0000313" key="3">
    <source>
        <dbReference type="EMBL" id="EKF30992.1"/>
    </source>
</evidence>
<proteinExistence type="predicted"/>